<evidence type="ECO:0000313" key="4">
    <source>
        <dbReference type="Proteomes" id="UP000664521"/>
    </source>
</evidence>
<keyword evidence="4" id="KW-1185">Reference proteome</keyword>
<accession>A0A8H3EKS5</accession>
<dbReference type="PANTHER" id="PTHR28251:SF1">
    <property type="entry name" value="V-TYPE ATPASE ASSEMBLY FACTOR PKR1"/>
    <property type="match status" value="1"/>
</dbReference>
<evidence type="ECO:0000256" key="2">
    <source>
        <dbReference type="SAM" id="Phobius"/>
    </source>
</evidence>
<dbReference type="GO" id="GO:0070072">
    <property type="term" value="P:vacuolar proton-transporting V-type ATPase complex assembly"/>
    <property type="evidence" value="ECO:0007669"/>
    <property type="project" value="InterPro"/>
</dbReference>
<dbReference type="AlphaFoldDB" id="A0A8H3EKS5"/>
<feature type="transmembrane region" description="Helical" evidence="2">
    <location>
        <begin position="48"/>
        <end position="66"/>
    </location>
</feature>
<dbReference type="GO" id="GO:0005789">
    <property type="term" value="C:endoplasmic reticulum membrane"/>
    <property type="evidence" value="ECO:0007669"/>
    <property type="project" value="TreeGrafter"/>
</dbReference>
<feature type="compositionally biased region" description="Polar residues" evidence="1">
    <location>
        <begin position="136"/>
        <end position="146"/>
    </location>
</feature>
<dbReference type="PANTHER" id="PTHR28251">
    <property type="entry name" value="V-TYPE ATPASE ASSEMBLY FACTOR PKR1"/>
    <property type="match status" value="1"/>
</dbReference>
<comment type="caution">
    <text evidence="3">The sequence shown here is derived from an EMBL/GenBank/DDBJ whole genome shotgun (WGS) entry which is preliminary data.</text>
</comment>
<feature type="region of interest" description="Disordered" evidence="1">
    <location>
        <begin position="84"/>
        <end position="160"/>
    </location>
</feature>
<name>A0A8H3EKS5_9LECA</name>
<keyword evidence="2" id="KW-0812">Transmembrane</keyword>
<dbReference type="InterPro" id="IPR013945">
    <property type="entry name" value="Pkr1"/>
</dbReference>
<feature type="transmembrane region" description="Helical" evidence="2">
    <location>
        <begin position="20"/>
        <end position="41"/>
    </location>
</feature>
<dbReference type="OrthoDB" id="9626941at2759"/>
<dbReference type="Pfam" id="PF08636">
    <property type="entry name" value="Pkr1"/>
    <property type="match status" value="1"/>
</dbReference>
<dbReference type="EMBL" id="CAJPDS010000005">
    <property type="protein sequence ID" value="CAF9907079.1"/>
    <property type="molecule type" value="Genomic_DNA"/>
</dbReference>
<feature type="compositionally biased region" description="Basic and acidic residues" evidence="1">
    <location>
        <begin position="148"/>
        <end position="160"/>
    </location>
</feature>
<keyword evidence="2" id="KW-0472">Membrane</keyword>
<gene>
    <name evidence="3" type="ORF">HETSPECPRED_007034</name>
</gene>
<organism evidence="3 4">
    <name type="scientific">Heterodermia speciosa</name>
    <dbReference type="NCBI Taxonomy" id="116794"/>
    <lineage>
        <taxon>Eukaryota</taxon>
        <taxon>Fungi</taxon>
        <taxon>Dikarya</taxon>
        <taxon>Ascomycota</taxon>
        <taxon>Pezizomycotina</taxon>
        <taxon>Lecanoromycetes</taxon>
        <taxon>OSLEUM clade</taxon>
        <taxon>Lecanoromycetidae</taxon>
        <taxon>Caliciales</taxon>
        <taxon>Physciaceae</taxon>
        <taxon>Heterodermia</taxon>
    </lineage>
</organism>
<reference evidence="3" key="1">
    <citation type="submission" date="2021-03" db="EMBL/GenBank/DDBJ databases">
        <authorList>
            <person name="Tagirdzhanova G."/>
        </authorList>
    </citation>
    <scope>NUCLEOTIDE SEQUENCE</scope>
</reference>
<protein>
    <submittedName>
        <fullName evidence="3">Uncharacterized protein</fullName>
    </submittedName>
</protein>
<proteinExistence type="predicted"/>
<keyword evidence="2" id="KW-1133">Transmembrane helix</keyword>
<feature type="compositionally biased region" description="Basic and acidic residues" evidence="1">
    <location>
        <begin position="104"/>
        <end position="130"/>
    </location>
</feature>
<evidence type="ECO:0000256" key="1">
    <source>
        <dbReference type="SAM" id="MobiDB-lite"/>
    </source>
</evidence>
<sequence length="160" mass="17521">MSSFLGNLWSSVFTPGPTPALVVATNASFAALQLVLFALLLLTYSIHFVVLSLLCAGLWLAINWFVNELQAAKEKEKEAKQIRVLRKEMENGDGESSGTETEAIESRGKSEHPHGRSDTDIPTEARDGALRKRRSLGSTSGDISTDSEWDKVEAEGELDR</sequence>
<dbReference type="Proteomes" id="UP000664521">
    <property type="component" value="Unassembled WGS sequence"/>
</dbReference>
<evidence type="ECO:0000313" key="3">
    <source>
        <dbReference type="EMBL" id="CAF9907079.1"/>
    </source>
</evidence>